<proteinExistence type="predicted"/>
<evidence type="ECO:0000313" key="1">
    <source>
        <dbReference type="EMBL" id="GAA5060513.1"/>
    </source>
</evidence>
<dbReference type="Proteomes" id="UP001500124">
    <property type="component" value="Unassembled WGS sequence"/>
</dbReference>
<keyword evidence="2" id="KW-1185">Reference proteome</keyword>
<evidence type="ECO:0000313" key="2">
    <source>
        <dbReference type="Proteomes" id="UP001500124"/>
    </source>
</evidence>
<organism evidence="1 2">
    <name type="scientific">Streptomyces similanensis</name>
    <dbReference type="NCBI Taxonomy" id="1274988"/>
    <lineage>
        <taxon>Bacteria</taxon>
        <taxon>Bacillati</taxon>
        <taxon>Actinomycetota</taxon>
        <taxon>Actinomycetes</taxon>
        <taxon>Kitasatosporales</taxon>
        <taxon>Streptomycetaceae</taxon>
        <taxon>Streptomyces</taxon>
    </lineage>
</organism>
<gene>
    <name evidence="1" type="ORF">GCM10023336_37250</name>
</gene>
<accession>A0ABP9KKJ1</accession>
<sequence length="60" mass="6860">MEGTPKDESLDPEYEADPRDVLNLTRSVCQGRPTRHWVVSGHRYARRALHNKVRPLGPPP</sequence>
<comment type="caution">
    <text evidence="1">The sequence shown here is derived from an EMBL/GenBank/DDBJ whole genome shotgun (WGS) entry which is preliminary data.</text>
</comment>
<dbReference type="EMBL" id="BAABKC010000051">
    <property type="protein sequence ID" value="GAA5060513.1"/>
    <property type="molecule type" value="Genomic_DNA"/>
</dbReference>
<reference evidence="2" key="1">
    <citation type="journal article" date="2019" name="Int. J. Syst. Evol. Microbiol.">
        <title>The Global Catalogue of Microorganisms (GCM) 10K type strain sequencing project: providing services to taxonomists for standard genome sequencing and annotation.</title>
        <authorList>
            <consortium name="The Broad Institute Genomics Platform"/>
            <consortium name="The Broad Institute Genome Sequencing Center for Infectious Disease"/>
            <person name="Wu L."/>
            <person name="Ma J."/>
        </authorList>
    </citation>
    <scope>NUCLEOTIDE SEQUENCE [LARGE SCALE GENOMIC DNA]</scope>
    <source>
        <strain evidence="2">JCM 18410</strain>
    </source>
</reference>
<name>A0ABP9KKJ1_9ACTN</name>
<protein>
    <submittedName>
        <fullName evidence="1">Uncharacterized protein</fullName>
    </submittedName>
</protein>